<dbReference type="KEGG" id="pbr:PB2503_01937"/>
<dbReference type="EMBL" id="CP002156">
    <property type="protein sequence ID" value="ADM08466.1"/>
    <property type="molecule type" value="Genomic_DNA"/>
</dbReference>
<keyword evidence="2" id="KW-1133">Transmembrane helix</keyword>
<feature type="compositionally biased region" description="Low complexity" evidence="1">
    <location>
        <begin position="381"/>
        <end position="394"/>
    </location>
</feature>
<feature type="transmembrane region" description="Helical" evidence="2">
    <location>
        <begin position="89"/>
        <end position="107"/>
    </location>
</feature>
<organism evidence="3 4">
    <name type="scientific">Parvularcula bermudensis (strain ATCC BAA-594 / HTCC2503 / KCTC 12087)</name>
    <dbReference type="NCBI Taxonomy" id="314260"/>
    <lineage>
        <taxon>Bacteria</taxon>
        <taxon>Pseudomonadati</taxon>
        <taxon>Pseudomonadota</taxon>
        <taxon>Alphaproteobacteria</taxon>
        <taxon>Parvularculales</taxon>
        <taxon>Parvularculaceae</taxon>
        <taxon>Parvularcula</taxon>
    </lineage>
</organism>
<reference evidence="4" key="1">
    <citation type="submission" date="2010-08" db="EMBL/GenBank/DDBJ databases">
        <title>Genome sequence of Parvularcula bermudensis HTCC2503.</title>
        <authorList>
            <person name="Kang D.-M."/>
            <person name="Oh H.-M."/>
            <person name="Cho J.-C."/>
        </authorList>
    </citation>
    <scope>NUCLEOTIDE SEQUENCE [LARGE SCALE GENOMIC DNA]</scope>
    <source>
        <strain evidence="4">ATCC BAA-594 / HTCC2503 / KCTC 12087</strain>
    </source>
</reference>
<evidence type="ECO:0000313" key="3">
    <source>
        <dbReference type="EMBL" id="ADM08466.1"/>
    </source>
</evidence>
<reference evidence="3 4" key="2">
    <citation type="journal article" date="2011" name="J. Bacteriol.">
        <title>Complete genome sequence of strain HTCC2503T of Parvularcula bermudensis, the type species of the order "Parvularculales" in the class Alphaproteobacteria.</title>
        <authorList>
            <person name="Oh H.M."/>
            <person name="Kang I."/>
            <person name="Vergin K.L."/>
            <person name="Kang D."/>
            <person name="Rhee K.H."/>
            <person name="Giovannoni S.J."/>
            <person name="Cho J.C."/>
        </authorList>
    </citation>
    <scope>NUCLEOTIDE SEQUENCE [LARGE SCALE GENOMIC DNA]</scope>
    <source>
        <strain evidence="4">ATCC BAA-594 / HTCC2503 / KCTC 12087</strain>
    </source>
</reference>
<keyword evidence="2" id="KW-0472">Membrane</keyword>
<sequence length="400" mass="44469">MRALGALMAASYSIEGSDGEEVEELIPAPLDEGPSDAEEELGAPEIRKQGQATFDSQARKFADEFREIWKNPEGNLHKALMQRTLNSRVFGAFLVGLLATTILGALFDLTAGLSMTQMVIGRAASVAVMGFGLAMLILTLRWNETHRAQLIIEQACSAISDGLVERILRSRAEEIHRHINHLSFTKRDGHGSDPQQCVVEVSNLWREISLIPYLLDKEWKIFKYAFVMKNERRRTRPFFIVSLIGYSALYVLAGIIAALALHNEGQPTLRAAIAGGTVAFFGWAQFMVMAMVIRNQMRDRMSHFVAEIEERLGYYFGDGKSGKEEWMSVIARYDPAPIVGKKLKDAYEFIARSRQSLDVDTGERGGRADDLSPPTGKSSGAVAWSPPAARPAPRVIRRIR</sequence>
<evidence type="ECO:0000256" key="1">
    <source>
        <dbReference type="SAM" id="MobiDB-lite"/>
    </source>
</evidence>
<accession>E0TBX3</accession>
<protein>
    <submittedName>
        <fullName evidence="3">Excinuclease ABC subunit B</fullName>
    </submittedName>
</protein>
<evidence type="ECO:0000256" key="2">
    <source>
        <dbReference type="SAM" id="Phobius"/>
    </source>
</evidence>
<dbReference type="AlphaFoldDB" id="E0TBX3"/>
<feature type="transmembrane region" description="Helical" evidence="2">
    <location>
        <begin position="238"/>
        <end position="261"/>
    </location>
</feature>
<proteinExistence type="predicted"/>
<dbReference type="STRING" id="314260.PB2503_01937"/>
<dbReference type="Proteomes" id="UP000001302">
    <property type="component" value="Chromosome"/>
</dbReference>
<keyword evidence="4" id="KW-1185">Reference proteome</keyword>
<keyword evidence="2" id="KW-0812">Transmembrane</keyword>
<feature type="transmembrane region" description="Helical" evidence="2">
    <location>
        <begin position="273"/>
        <end position="293"/>
    </location>
</feature>
<evidence type="ECO:0000313" key="4">
    <source>
        <dbReference type="Proteomes" id="UP000001302"/>
    </source>
</evidence>
<gene>
    <name evidence="3" type="ordered locus">PB2503_01937</name>
</gene>
<feature type="region of interest" description="Disordered" evidence="1">
    <location>
        <begin position="360"/>
        <end position="400"/>
    </location>
</feature>
<feature type="compositionally biased region" description="Basic and acidic residues" evidence="1">
    <location>
        <begin position="360"/>
        <end position="370"/>
    </location>
</feature>
<feature type="transmembrane region" description="Helical" evidence="2">
    <location>
        <begin position="119"/>
        <end position="140"/>
    </location>
</feature>
<name>E0TBX3_PARBH</name>
<dbReference type="HOGENOM" id="CLU_688578_0_0_5"/>